<feature type="region of interest" description="Disordered" evidence="1">
    <location>
        <begin position="483"/>
        <end position="507"/>
    </location>
</feature>
<proteinExistence type="predicted"/>
<dbReference type="InterPro" id="IPR006150">
    <property type="entry name" value="Cys_repeat_1"/>
</dbReference>
<feature type="compositionally biased region" description="Basic and acidic residues" evidence="1">
    <location>
        <begin position="81"/>
        <end position="96"/>
    </location>
</feature>
<gene>
    <name evidence="2" type="ORF">ANCCAN_09325</name>
</gene>
<keyword evidence="3" id="KW-1185">Reference proteome</keyword>
<comment type="caution">
    <text evidence="2">The sequence shown here is derived from an EMBL/GenBank/DDBJ whole genome shotgun (WGS) entry which is preliminary data.</text>
</comment>
<accession>A0A368GNM9</accession>
<feature type="compositionally biased region" description="Acidic residues" evidence="1">
    <location>
        <begin position="101"/>
        <end position="110"/>
    </location>
</feature>
<feature type="compositionally biased region" description="Acidic residues" evidence="1">
    <location>
        <begin position="127"/>
        <end position="137"/>
    </location>
</feature>
<reference evidence="2 3" key="1">
    <citation type="submission" date="2014-10" db="EMBL/GenBank/DDBJ databases">
        <title>Draft genome of the hookworm Ancylostoma caninum.</title>
        <authorList>
            <person name="Mitreva M."/>
        </authorList>
    </citation>
    <scope>NUCLEOTIDE SEQUENCE [LARGE SCALE GENOMIC DNA]</scope>
    <source>
        <strain evidence="2 3">Baltimore</strain>
    </source>
</reference>
<feature type="region of interest" description="Disordered" evidence="1">
    <location>
        <begin position="57"/>
        <end position="177"/>
    </location>
</feature>
<evidence type="ECO:0000256" key="1">
    <source>
        <dbReference type="SAM" id="MobiDB-lite"/>
    </source>
</evidence>
<dbReference type="EMBL" id="JOJR01000123">
    <property type="protein sequence ID" value="RCN44680.1"/>
    <property type="molecule type" value="Genomic_DNA"/>
</dbReference>
<protein>
    <submittedName>
        <fullName evidence="2">Uncharacterized protein</fullName>
    </submittedName>
</protein>
<dbReference type="SMART" id="SM00289">
    <property type="entry name" value="WR1"/>
    <property type="match status" value="1"/>
</dbReference>
<dbReference type="OrthoDB" id="5872669at2759"/>
<sequence>MKLFTDSGLEISCPSGNPIYINPISADLQQCHQQLGVYNESTCPGGTDYCCWASKTPTEDVEEPDVKPISPEDVPPFSRRGTPDRGVVRGIVERPKTVVSSEDEDEDIEEGTNRRRGPTRATKSPLPDEEDESDWESEATKPTRRPRGRKVTATTTPEPETTTKKPSNHRLPQCNNPDDTVFIDYGNRLRDCYFQQCGRGYRCEFNKYMRRFICCGKDAAIVPPPGLPPIPAPKPLNPRPLRPPQRPFGMLSDGMDGIDNSDGPRFRPRSSCCEENDCQPSDDGGRQWGRGCEGRNNRCPNHESGTDGCRSYNRGDIFGEMTPRGSPMQPNIGEMNLEGRGGNFGDLAPRGPPMQPNIQELSVDNHGSNFGEMVPRGPPVQVNIRETNMQNRGSNFGEMGPRGPPMQPSMNVDFPGNGCGLSQENENGCPFIQNSVEMGEMGRRNVEEQPMWGRGGDESPRGAMIPEPRPLQNVIPLGQNNFGPAPDSEPRRPDEHRMVEFPPPEFRPLAPRIKEIRGDEEGFIIAPSPRQGITTEDVQSLRPRGLILPPFHRMKKTDGKNLLDEPNGVEGEVCVVGTEYSVDGLVPSCDSGNSNFCPSSHPHCSHSTSLRSRVCCSQLARLSKS</sequence>
<dbReference type="Proteomes" id="UP000252519">
    <property type="component" value="Unassembled WGS sequence"/>
</dbReference>
<dbReference type="AlphaFoldDB" id="A0A368GNM9"/>
<evidence type="ECO:0000313" key="2">
    <source>
        <dbReference type="EMBL" id="RCN44680.1"/>
    </source>
</evidence>
<organism evidence="2 3">
    <name type="scientific">Ancylostoma caninum</name>
    <name type="common">Dog hookworm</name>
    <dbReference type="NCBI Taxonomy" id="29170"/>
    <lineage>
        <taxon>Eukaryota</taxon>
        <taxon>Metazoa</taxon>
        <taxon>Ecdysozoa</taxon>
        <taxon>Nematoda</taxon>
        <taxon>Chromadorea</taxon>
        <taxon>Rhabditida</taxon>
        <taxon>Rhabditina</taxon>
        <taxon>Rhabditomorpha</taxon>
        <taxon>Strongyloidea</taxon>
        <taxon>Ancylostomatidae</taxon>
        <taxon>Ancylostomatinae</taxon>
        <taxon>Ancylostoma</taxon>
    </lineage>
</organism>
<name>A0A368GNM9_ANCCA</name>
<feature type="compositionally biased region" description="Basic and acidic residues" evidence="1">
    <location>
        <begin position="488"/>
        <end position="499"/>
    </location>
</feature>
<evidence type="ECO:0000313" key="3">
    <source>
        <dbReference type="Proteomes" id="UP000252519"/>
    </source>
</evidence>